<evidence type="ECO:0000313" key="3">
    <source>
        <dbReference type="EMBL" id="GIT93699.1"/>
    </source>
</evidence>
<gene>
    <name evidence="3" type="primary">def_2</name>
    <name evidence="2" type="synonym">def</name>
    <name evidence="3" type="ORF">JANAI62_03220</name>
</gene>
<proteinExistence type="inferred from homology"/>
<dbReference type="SUPFAM" id="SSF56420">
    <property type="entry name" value="Peptide deformylase"/>
    <property type="match status" value="1"/>
</dbReference>
<dbReference type="EMBL" id="BPFH01000001">
    <property type="protein sequence ID" value="GIT93699.1"/>
    <property type="molecule type" value="Genomic_DNA"/>
</dbReference>
<keyword evidence="2" id="KW-0479">Metal-binding</keyword>
<dbReference type="NCBIfam" id="TIGR00079">
    <property type="entry name" value="pept_deformyl"/>
    <property type="match status" value="1"/>
</dbReference>
<dbReference type="Gene3D" id="3.90.45.10">
    <property type="entry name" value="Peptide deformylase"/>
    <property type="match status" value="1"/>
</dbReference>
<dbReference type="HAMAP" id="MF_00163">
    <property type="entry name" value="Pep_deformylase"/>
    <property type="match status" value="1"/>
</dbReference>
<keyword evidence="2" id="KW-0408">Iron</keyword>
<feature type="active site" evidence="2">
    <location>
        <position position="137"/>
    </location>
</feature>
<dbReference type="PANTHER" id="PTHR10458:SF22">
    <property type="entry name" value="PEPTIDE DEFORMYLASE"/>
    <property type="match status" value="1"/>
</dbReference>
<dbReference type="EC" id="3.5.1.88" evidence="2"/>
<dbReference type="Proteomes" id="UP000786693">
    <property type="component" value="Unassembled WGS sequence"/>
</dbReference>
<organism evidence="3 4">
    <name type="scientific">Jannaschia pagri</name>
    <dbReference type="NCBI Taxonomy" id="2829797"/>
    <lineage>
        <taxon>Bacteria</taxon>
        <taxon>Pseudomonadati</taxon>
        <taxon>Pseudomonadota</taxon>
        <taxon>Alphaproteobacteria</taxon>
        <taxon>Rhodobacterales</taxon>
        <taxon>Roseobacteraceae</taxon>
        <taxon>Jannaschia</taxon>
    </lineage>
</organism>
<comment type="function">
    <text evidence="2">Removes the formyl group from the N-terminal Met of newly synthesized proteins. Requires at least a dipeptide for an efficient rate of reaction. N-terminal L-methionine is a prerequisite for activity but the enzyme has broad specificity at other positions.</text>
</comment>
<keyword evidence="4" id="KW-1185">Reference proteome</keyword>
<name>A0ABQ4NH02_9RHOB</name>
<accession>A0ABQ4NH02</accession>
<dbReference type="PRINTS" id="PR01576">
    <property type="entry name" value="PDEFORMYLASE"/>
</dbReference>
<sequence length="174" mass="19624">MKRPILIHPDPRLKQVAKPVSDLSDSLRSLADDMLETMYDAPGIGLAAPQVGIGHRLIVLDCIKEEGEAPRPLVMFNPEVVAASDETNVYEEGCLSIPDQYGEVTRPAEVTVRWMDRDGAEQTETMDGLWATCVQHEIDHLDGKLFIDYLKPLRRQMITRKMVKLKRERARDAG</sequence>
<evidence type="ECO:0000256" key="1">
    <source>
        <dbReference type="ARBA" id="ARBA00010759"/>
    </source>
</evidence>
<dbReference type="Pfam" id="PF01327">
    <property type="entry name" value="Pep_deformylase"/>
    <property type="match status" value="1"/>
</dbReference>
<dbReference type="InterPro" id="IPR023635">
    <property type="entry name" value="Peptide_deformylase"/>
</dbReference>
<dbReference type="PANTHER" id="PTHR10458">
    <property type="entry name" value="PEPTIDE DEFORMYLASE"/>
    <property type="match status" value="1"/>
</dbReference>
<evidence type="ECO:0000256" key="2">
    <source>
        <dbReference type="HAMAP-Rule" id="MF_00163"/>
    </source>
</evidence>
<comment type="catalytic activity">
    <reaction evidence="2">
        <text>N-terminal N-formyl-L-methionyl-[peptide] + H2O = N-terminal L-methionyl-[peptide] + formate</text>
        <dbReference type="Rhea" id="RHEA:24420"/>
        <dbReference type="Rhea" id="RHEA-COMP:10639"/>
        <dbReference type="Rhea" id="RHEA-COMP:10640"/>
        <dbReference type="ChEBI" id="CHEBI:15377"/>
        <dbReference type="ChEBI" id="CHEBI:15740"/>
        <dbReference type="ChEBI" id="CHEBI:49298"/>
        <dbReference type="ChEBI" id="CHEBI:64731"/>
        <dbReference type="EC" id="3.5.1.88"/>
    </reaction>
</comment>
<feature type="binding site" evidence="2">
    <location>
        <position position="140"/>
    </location>
    <ligand>
        <name>Fe cation</name>
        <dbReference type="ChEBI" id="CHEBI:24875"/>
    </ligand>
</feature>
<keyword evidence="2" id="KW-0378">Hydrolase</keyword>
<feature type="binding site" evidence="2">
    <location>
        <position position="136"/>
    </location>
    <ligand>
        <name>Fe cation</name>
        <dbReference type="ChEBI" id="CHEBI:24875"/>
    </ligand>
</feature>
<feature type="binding site" evidence="2">
    <location>
        <position position="94"/>
    </location>
    <ligand>
        <name>Fe cation</name>
        <dbReference type="ChEBI" id="CHEBI:24875"/>
    </ligand>
</feature>
<protein>
    <recommendedName>
        <fullName evidence="2">Peptide deformylase</fullName>
        <shortName evidence="2">PDF</shortName>
        <ecNumber evidence="2">3.5.1.88</ecNumber>
    </recommendedName>
    <alternativeName>
        <fullName evidence="2">Polypeptide deformylase</fullName>
    </alternativeName>
</protein>
<evidence type="ECO:0000313" key="4">
    <source>
        <dbReference type="Proteomes" id="UP000786693"/>
    </source>
</evidence>
<dbReference type="InterPro" id="IPR036821">
    <property type="entry name" value="Peptide_deformylase_sf"/>
</dbReference>
<keyword evidence="2" id="KW-0648">Protein biosynthesis</keyword>
<dbReference type="NCBIfam" id="NF001159">
    <property type="entry name" value="PRK00150.1-3"/>
    <property type="match status" value="1"/>
</dbReference>
<reference evidence="3 4" key="1">
    <citation type="submission" date="2021-05" db="EMBL/GenBank/DDBJ databases">
        <title>Bacteria Genome sequencing.</title>
        <authorList>
            <person name="Takabe Y."/>
            <person name="Nakajima Y."/>
            <person name="Suzuki S."/>
            <person name="Shiozaki T."/>
        </authorList>
    </citation>
    <scope>NUCLEOTIDE SEQUENCE [LARGE SCALE GENOMIC DNA]</scope>
    <source>
        <strain evidence="3 4">AI_62</strain>
    </source>
</reference>
<dbReference type="RefSeq" id="WP_220747218.1">
    <property type="nucleotide sequence ID" value="NZ_BPFH01000001.1"/>
</dbReference>
<comment type="caution">
    <text evidence="3">The sequence shown here is derived from an EMBL/GenBank/DDBJ whole genome shotgun (WGS) entry which is preliminary data.</text>
</comment>
<comment type="similarity">
    <text evidence="1 2">Belongs to the polypeptide deformylase family.</text>
</comment>
<dbReference type="CDD" id="cd00487">
    <property type="entry name" value="Pep_deformylase"/>
    <property type="match status" value="1"/>
</dbReference>
<dbReference type="PIRSF" id="PIRSF004749">
    <property type="entry name" value="Pep_def"/>
    <property type="match status" value="1"/>
</dbReference>
<comment type="cofactor">
    <cofactor evidence="2">
        <name>Fe(2+)</name>
        <dbReference type="ChEBI" id="CHEBI:29033"/>
    </cofactor>
    <text evidence="2">Binds 1 Fe(2+) ion.</text>
</comment>